<dbReference type="Proteomes" id="UP001154282">
    <property type="component" value="Unassembled WGS sequence"/>
</dbReference>
<protein>
    <submittedName>
        <fullName evidence="2">Uncharacterized protein</fullName>
    </submittedName>
</protein>
<proteinExistence type="predicted"/>
<organism evidence="2 3">
    <name type="scientific">Linum tenue</name>
    <dbReference type="NCBI Taxonomy" id="586396"/>
    <lineage>
        <taxon>Eukaryota</taxon>
        <taxon>Viridiplantae</taxon>
        <taxon>Streptophyta</taxon>
        <taxon>Embryophyta</taxon>
        <taxon>Tracheophyta</taxon>
        <taxon>Spermatophyta</taxon>
        <taxon>Magnoliopsida</taxon>
        <taxon>eudicotyledons</taxon>
        <taxon>Gunneridae</taxon>
        <taxon>Pentapetalae</taxon>
        <taxon>rosids</taxon>
        <taxon>fabids</taxon>
        <taxon>Malpighiales</taxon>
        <taxon>Linaceae</taxon>
        <taxon>Linum</taxon>
    </lineage>
</organism>
<evidence type="ECO:0000313" key="3">
    <source>
        <dbReference type="Proteomes" id="UP001154282"/>
    </source>
</evidence>
<reference evidence="2" key="1">
    <citation type="submission" date="2022-08" db="EMBL/GenBank/DDBJ databases">
        <authorList>
            <person name="Gutierrez-Valencia J."/>
        </authorList>
    </citation>
    <scope>NUCLEOTIDE SEQUENCE</scope>
</reference>
<dbReference type="EMBL" id="CAMGYJ010000010">
    <property type="protein sequence ID" value="CAI0554552.1"/>
    <property type="molecule type" value="Genomic_DNA"/>
</dbReference>
<accession>A0AAV0RA83</accession>
<keyword evidence="3" id="KW-1185">Reference proteome</keyword>
<evidence type="ECO:0000256" key="1">
    <source>
        <dbReference type="SAM" id="MobiDB-lite"/>
    </source>
</evidence>
<evidence type="ECO:0000313" key="2">
    <source>
        <dbReference type="EMBL" id="CAI0554552.1"/>
    </source>
</evidence>
<sequence length="170" mass="19392">MQISIFLIVIENIFQPFLINVYIIKLNKETPFLFSYLQELDLALLRGNNASNRAQRAHPQHTVDVDLFASRLHPRSTHHHRNPHHQRQRNRSFPLLVCHTCLHRRGHLPLPDPLESQANRLGLAHPNPQPGEPTGSDLEIPVHQSDVSISIRRNAHLPVIFNGDSHVEAG</sequence>
<gene>
    <name evidence="2" type="ORF">LITE_LOCUS47235</name>
</gene>
<comment type="caution">
    <text evidence="2">The sequence shown here is derived from an EMBL/GenBank/DDBJ whole genome shotgun (WGS) entry which is preliminary data.</text>
</comment>
<dbReference type="AlphaFoldDB" id="A0AAV0RA83"/>
<name>A0AAV0RA83_9ROSI</name>
<feature type="region of interest" description="Disordered" evidence="1">
    <location>
        <begin position="112"/>
        <end position="140"/>
    </location>
</feature>